<name>A0A8H3W015_9PEZI</name>
<gene>
    <name evidence="2" type="ORF">GQ607_014164</name>
</gene>
<keyword evidence="3" id="KW-1185">Reference proteome</keyword>
<dbReference type="OrthoDB" id="4829551at2759"/>
<comment type="caution">
    <text evidence="2">The sequence shown here is derived from an EMBL/GenBank/DDBJ whole genome shotgun (WGS) entry which is preliminary data.</text>
</comment>
<evidence type="ECO:0000256" key="1">
    <source>
        <dbReference type="SAM" id="MobiDB-lite"/>
    </source>
</evidence>
<protein>
    <submittedName>
        <fullName evidence="2">Uncharacterized protein</fullName>
    </submittedName>
</protein>
<sequence>MALAPVTLSSRSEATKSPHLKSPTRHSLQMDYSMASSQGNTSPHRFTTSPALLSPRGQLTSTSLNQPSPRGFHSEPYSSGHLPGHMTEEYFPSTQRPRKKPRTPQRTSKSHKRDRSQSSLIAIGSWSDQSSYHDAHLSRAHRFYDARLFDDGPDSKDLSVAPEDDFILFPDDTPEPALVPYEAALPPRAPRIPRLRTPDLAPLSTDVQFFPCLGDEREEDRVNETWYLAGRERVDSQRKHYPAPHDLICWCS</sequence>
<evidence type="ECO:0000313" key="2">
    <source>
        <dbReference type="EMBL" id="KAF0318613.1"/>
    </source>
</evidence>
<dbReference type="Proteomes" id="UP000434172">
    <property type="component" value="Unassembled WGS sequence"/>
</dbReference>
<proteinExistence type="predicted"/>
<reference evidence="2 3" key="1">
    <citation type="submission" date="2019-12" db="EMBL/GenBank/DDBJ databases">
        <title>A genome sequence resource for the geographically widespread anthracnose pathogen Colletotrichum asianum.</title>
        <authorList>
            <person name="Meng Y."/>
        </authorList>
    </citation>
    <scope>NUCLEOTIDE SEQUENCE [LARGE SCALE GENOMIC DNA]</scope>
    <source>
        <strain evidence="2 3">ICMP 18580</strain>
    </source>
</reference>
<accession>A0A8H3W015</accession>
<evidence type="ECO:0000313" key="3">
    <source>
        <dbReference type="Proteomes" id="UP000434172"/>
    </source>
</evidence>
<organism evidence="2 3">
    <name type="scientific">Colletotrichum asianum</name>
    <dbReference type="NCBI Taxonomy" id="702518"/>
    <lineage>
        <taxon>Eukaryota</taxon>
        <taxon>Fungi</taxon>
        <taxon>Dikarya</taxon>
        <taxon>Ascomycota</taxon>
        <taxon>Pezizomycotina</taxon>
        <taxon>Sordariomycetes</taxon>
        <taxon>Hypocreomycetidae</taxon>
        <taxon>Glomerellales</taxon>
        <taxon>Glomerellaceae</taxon>
        <taxon>Colletotrichum</taxon>
        <taxon>Colletotrichum gloeosporioides species complex</taxon>
    </lineage>
</organism>
<feature type="compositionally biased region" description="Basic residues" evidence="1">
    <location>
        <begin position="96"/>
        <end position="114"/>
    </location>
</feature>
<feature type="region of interest" description="Disordered" evidence="1">
    <location>
        <begin position="1"/>
        <end position="121"/>
    </location>
</feature>
<dbReference type="EMBL" id="WOWK01000107">
    <property type="protein sequence ID" value="KAF0318613.1"/>
    <property type="molecule type" value="Genomic_DNA"/>
</dbReference>
<dbReference type="AlphaFoldDB" id="A0A8H3W015"/>
<feature type="compositionally biased region" description="Polar residues" evidence="1">
    <location>
        <begin position="34"/>
        <end position="68"/>
    </location>
</feature>